<comment type="caution">
    <text evidence="2">The sequence shown here is derived from an EMBL/GenBank/DDBJ whole genome shotgun (WGS) entry which is preliminary data.</text>
</comment>
<sequence length="239" mass="25036">MTLSLGVGALLGGETFPADGLRSCTGAHGFFCCNTQGTAFFEESAGDFSFAGFFGLVFFCLTAAAFALGGNSSLVPFVFFSNASPPAAHWPVRIDATIPSSFFLGGASEEMSFFSISPSNTWASRLSSRFPLVDAMPKSRPACSPWFNSALFSEGSVAFAFSGFFLAGVESPRDGEPDHFSTDQYAGTSALLEASAFPSTAGAVASRACCLPMDARLDRGDFVLSHVSSSGWVGPRQPL</sequence>
<keyword evidence="3" id="KW-1185">Reference proteome</keyword>
<protein>
    <submittedName>
        <fullName evidence="2">Uncharacterized protein</fullName>
    </submittedName>
</protein>
<evidence type="ECO:0000313" key="3">
    <source>
        <dbReference type="Proteomes" id="UP000314294"/>
    </source>
</evidence>
<feature type="transmembrane region" description="Helical" evidence="1">
    <location>
        <begin position="48"/>
        <end position="68"/>
    </location>
</feature>
<keyword evidence="1" id="KW-0812">Transmembrane</keyword>
<dbReference type="Proteomes" id="UP000314294">
    <property type="component" value="Unassembled WGS sequence"/>
</dbReference>
<keyword evidence="1" id="KW-0472">Membrane</keyword>
<reference evidence="2 3" key="1">
    <citation type="submission" date="2019-03" db="EMBL/GenBank/DDBJ databases">
        <title>First draft genome of Liparis tanakae, snailfish: a comprehensive survey of snailfish specific genes.</title>
        <authorList>
            <person name="Kim W."/>
            <person name="Song I."/>
            <person name="Jeong J.-H."/>
            <person name="Kim D."/>
            <person name="Kim S."/>
            <person name="Ryu S."/>
            <person name="Song J.Y."/>
            <person name="Lee S.K."/>
        </authorList>
    </citation>
    <scope>NUCLEOTIDE SEQUENCE [LARGE SCALE GENOMIC DNA]</scope>
    <source>
        <tissue evidence="2">Muscle</tissue>
    </source>
</reference>
<evidence type="ECO:0000256" key="1">
    <source>
        <dbReference type="SAM" id="Phobius"/>
    </source>
</evidence>
<evidence type="ECO:0000313" key="2">
    <source>
        <dbReference type="EMBL" id="TNN72707.1"/>
    </source>
</evidence>
<accession>A0A4Z2I3Z7</accession>
<dbReference type="EMBL" id="SRLO01000133">
    <property type="protein sequence ID" value="TNN72707.1"/>
    <property type="molecule type" value="Genomic_DNA"/>
</dbReference>
<proteinExistence type="predicted"/>
<gene>
    <name evidence="2" type="ORF">EYF80_016991</name>
</gene>
<keyword evidence="1" id="KW-1133">Transmembrane helix</keyword>
<organism evidence="2 3">
    <name type="scientific">Liparis tanakae</name>
    <name type="common">Tanaka's snailfish</name>
    <dbReference type="NCBI Taxonomy" id="230148"/>
    <lineage>
        <taxon>Eukaryota</taxon>
        <taxon>Metazoa</taxon>
        <taxon>Chordata</taxon>
        <taxon>Craniata</taxon>
        <taxon>Vertebrata</taxon>
        <taxon>Euteleostomi</taxon>
        <taxon>Actinopterygii</taxon>
        <taxon>Neopterygii</taxon>
        <taxon>Teleostei</taxon>
        <taxon>Neoteleostei</taxon>
        <taxon>Acanthomorphata</taxon>
        <taxon>Eupercaria</taxon>
        <taxon>Perciformes</taxon>
        <taxon>Cottioidei</taxon>
        <taxon>Cottales</taxon>
        <taxon>Liparidae</taxon>
        <taxon>Liparis</taxon>
    </lineage>
</organism>
<dbReference type="AlphaFoldDB" id="A0A4Z2I3Z7"/>
<name>A0A4Z2I3Z7_9TELE</name>